<proteinExistence type="predicted"/>
<evidence type="ECO:0000259" key="1">
    <source>
        <dbReference type="PROSITE" id="PS51186"/>
    </source>
</evidence>
<dbReference type="OrthoDB" id="2350893at2"/>
<feature type="domain" description="N-acetyltransferase" evidence="1">
    <location>
        <begin position="133"/>
        <end position="282"/>
    </location>
</feature>
<dbReference type="SUPFAM" id="SSF55729">
    <property type="entry name" value="Acyl-CoA N-acyltransferases (Nat)"/>
    <property type="match status" value="1"/>
</dbReference>
<protein>
    <submittedName>
        <fullName evidence="2">GNAT family N-acetyltransferase</fullName>
    </submittedName>
</protein>
<evidence type="ECO:0000313" key="3">
    <source>
        <dbReference type="Proteomes" id="UP000266677"/>
    </source>
</evidence>
<name>A0A3A4KBA0_9NOCA</name>
<accession>A0A3A4KBA0</accession>
<dbReference type="Gene3D" id="3.40.630.30">
    <property type="match status" value="1"/>
</dbReference>
<dbReference type="Proteomes" id="UP000266677">
    <property type="component" value="Unassembled WGS sequence"/>
</dbReference>
<dbReference type="InterPro" id="IPR016181">
    <property type="entry name" value="Acyl_CoA_acyltransferase"/>
</dbReference>
<dbReference type="RefSeq" id="WP_120040389.1">
    <property type="nucleotide sequence ID" value="NZ_QZFU01000016.1"/>
</dbReference>
<dbReference type="InterPro" id="IPR000182">
    <property type="entry name" value="GNAT_dom"/>
</dbReference>
<dbReference type="GO" id="GO:0016747">
    <property type="term" value="F:acyltransferase activity, transferring groups other than amino-acyl groups"/>
    <property type="evidence" value="ECO:0007669"/>
    <property type="project" value="InterPro"/>
</dbReference>
<sequence length="282" mass="29810">MSYSPGLFVGIDLATRIERAERSLLEEAARSVATRADQVVISEIDSGRALWVGPGSPLNKVVGVLGNDFPDALLDEVENAFAERNSAVNFEVSTLADPELVTRLTRRGYALVGFENVLGLRLDGQSRPRAAGVEVADVASDGLESWLDVVADGFGAPDIRGVAAHEEHSRDAARSAISDTSAASGFVPSLATIDGVPAGGAIRRLYEGIAQFSGASTLPEFRRRGVQGTLLAHRIDAATAAGCDLAVVVTLPGSTSQQNVQKLGFQLLYVRAVLVREVETIR</sequence>
<gene>
    <name evidence="2" type="ORF">D5S18_08570</name>
</gene>
<organism evidence="2 3">
    <name type="scientific">Nocardia panacis</name>
    <dbReference type="NCBI Taxonomy" id="2340916"/>
    <lineage>
        <taxon>Bacteria</taxon>
        <taxon>Bacillati</taxon>
        <taxon>Actinomycetota</taxon>
        <taxon>Actinomycetes</taxon>
        <taxon>Mycobacteriales</taxon>
        <taxon>Nocardiaceae</taxon>
        <taxon>Nocardia</taxon>
    </lineage>
</organism>
<evidence type="ECO:0000313" key="2">
    <source>
        <dbReference type="EMBL" id="RJO77150.1"/>
    </source>
</evidence>
<dbReference type="PROSITE" id="PS51186">
    <property type="entry name" value="GNAT"/>
    <property type="match status" value="1"/>
</dbReference>
<comment type="caution">
    <text evidence="2">The sequence shown here is derived from an EMBL/GenBank/DDBJ whole genome shotgun (WGS) entry which is preliminary data.</text>
</comment>
<keyword evidence="2" id="KW-0808">Transferase</keyword>
<reference evidence="2 3" key="1">
    <citation type="submission" date="2018-09" db="EMBL/GenBank/DDBJ databases">
        <title>YIM PH21274 draft genome.</title>
        <authorList>
            <person name="Miao C."/>
        </authorList>
    </citation>
    <scope>NUCLEOTIDE SEQUENCE [LARGE SCALE GENOMIC DNA]</scope>
    <source>
        <strain evidence="2 3">YIM PH 21724</strain>
    </source>
</reference>
<dbReference type="AlphaFoldDB" id="A0A3A4KBA0"/>
<keyword evidence="3" id="KW-1185">Reference proteome</keyword>
<dbReference type="EMBL" id="QZFU01000016">
    <property type="protein sequence ID" value="RJO77150.1"/>
    <property type="molecule type" value="Genomic_DNA"/>
</dbReference>